<dbReference type="InterPro" id="IPR019494">
    <property type="entry name" value="FIST_C"/>
</dbReference>
<dbReference type="Proteomes" id="UP000301751">
    <property type="component" value="Unassembled WGS sequence"/>
</dbReference>
<dbReference type="PANTHER" id="PTHR40252:SF2">
    <property type="entry name" value="BLR0328 PROTEIN"/>
    <property type="match status" value="1"/>
</dbReference>
<accession>A0A480AX41</accession>
<evidence type="ECO:0000259" key="2">
    <source>
        <dbReference type="SMART" id="SM01204"/>
    </source>
</evidence>
<proteinExistence type="predicted"/>
<evidence type="ECO:0000313" key="4">
    <source>
        <dbReference type="Proteomes" id="UP000301751"/>
    </source>
</evidence>
<comment type="caution">
    <text evidence="3">The sequence shown here is derived from an EMBL/GenBank/DDBJ whole genome shotgun (WGS) entry which is preliminary data.</text>
</comment>
<dbReference type="Pfam" id="PF10442">
    <property type="entry name" value="FIST_C"/>
    <property type="match status" value="1"/>
</dbReference>
<dbReference type="RefSeq" id="WP_137734379.1">
    <property type="nucleotide sequence ID" value="NZ_BJCL01000010.1"/>
</dbReference>
<protein>
    <recommendedName>
        <fullName evidence="5">Histidine kinase</fullName>
    </recommendedName>
</protein>
<evidence type="ECO:0000259" key="1">
    <source>
        <dbReference type="SMART" id="SM00897"/>
    </source>
</evidence>
<feature type="domain" description="FIST" evidence="1">
    <location>
        <begin position="25"/>
        <end position="220"/>
    </location>
</feature>
<feature type="domain" description="FIST C-domain" evidence="2">
    <location>
        <begin position="221"/>
        <end position="361"/>
    </location>
</feature>
<dbReference type="InterPro" id="IPR013702">
    <property type="entry name" value="FIST_domain_N"/>
</dbReference>
<evidence type="ECO:0000313" key="3">
    <source>
        <dbReference type="EMBL" id="GCL64657.1"/>
    </source>
</evidence>
<reference evidence="4" key="1">
    <citation type="submission" date="2019-03" db="EMBL/GenBank/DDBJ databases">
        <title>Aquabacterium pictum sp.nov., the first bacteriochlorophyll a-containing freshwater bacterium in the genus Aquabacterium of the class Betaproteobacteria.</title>
        <authorList>
            <person name="Hirose S."/>
            <person name="Tank M."/>
            <person name="Hara E."/>
            <person name="Tamaki H."/>
            <person name="Takaichi S."/>
            <person name="Haruta S."/>
            <person name="Hanada S."/>
        </authorList>
    </citation>
    <scope>NUCLEOTIDE SEQUENCE [LARGE SCALE GENOMIC DNA]</scope>
    <source>
        <strain evidence="4">W35</strain>
    </source>
</reference>
<sequence>MQTATTTHLAGQGWTQPLPTALDSAQTLVLAFGSSQLAADAPALRALVEAFPKAVVLGCSTAGEIAGPEVNDDSLSVAVTRFDHTRLALAVAEVTQAAQSGTAGAQLAQQLRAGGEDLCAVFMLSDGLSVNGTPLVQALAQGLDAGVAISGGLAGDGSAFQRTWVLAGGRARPGCVAAVGLYGTRLQVGSGCQGGWMDFGPERSITRSEGNVLYELDGKPALDLYKSYLGELAQGLPGSALRFPLSIRRPGSDAPPLVRTILAIDEAARSLTFAGDMPQGHAARLMRTTNDSLIDSAAQASAAALAGASGSGDALVVSVSCVGRRLVLGERTEEEVESVLEAAPPGTGHVGFYSYGEISPGPAGGASDLHNQTMTVTVFSER</sequence>
<dbReference type="AlphaFoldDB" id="A0A480AX41"/>
<evidence type="ECO:0008006" key="5">
    <source>
        <dbReference type="Google" id="ProtNLM"/>
    </source>
</evidence>
<dbReference type="SMART" id="SM00897">
    <property type="entry name" value="FIST"/>
    <property type="match status" value="1"/>
</dbReference>
<gene>
    <name evidence="3" type="ORF">AQPW35_37380</name>
</gene>
<dbReference type="OrthoDB" id="9770435at2"/>
<dbReference type="Pfam" id="PF08495">
    <property type="entry name" value="FIST"/>
    <property type="match status" value="1"/>
</dbReference>
<dbReference type="EMBL" id="BJCL01000010">
    <property type="protein sequence ID" value="GCL64657.1"/>
    <property type="molecule type" value="Genomic_DNA"/>
</dbReference>
<dbReference type="PANTHER" id="PTHR40252">
    <property type="entry name" value="BLR0328 PROTEIN"/>
    <property type="match status" value="1"/>
</dbReference>
<organism evidence="3 4">
    <name type="scientific">Pseudaquabacterium pictum</name>
    <dbReference type="NCBI Taxonomy" id="2315236"/>
    <lineage>
        <taxon>Bacteria</taxon>
        <taxon>Pseudomonadati</taxon>
        <taxon>Pseudomonadota</taxon>
        <taxon>Betaproteobacteria</taxon>
        <taxon>Burkholderiales</taxon>
        <taxon>Sphaerotilaceae</taxon>
        <taxon>Pseudaquabacterium</taxon>
    </lineage>
</organism>
<keyword evidence="4" id="KW-1185">Reference proteome</keyword>
<dbReference type="SMART" id="SM01204">
    <property type="entry name" value="FIST_C"/>
    <property type="match status" value="1"/>
</dbReference>
<name>A0A480AX41_9BURK</name>